<dbReference type="PROSITE" id="PS50109">
    <property type="entry name" value="HIS_KIN"/>
    <property type="match status" value="1"/>
</dbReference>
<dbReference type="AlphaFoldDB" id="A0A840IDE0"/>
<gene>
    <name evidence="6" type="ORF">BDZ31_002368</name>
</gene>
<evidence type="ECO:0000256" key="4">
    <source>
        <dbReference type="ARBA" id="ARBA00023012"/>
    </source>
</evidence>
<comment type="caution">
    <text evidence="6">The sequence shown here is derived from an EMBL/GenBank/DDBJ whole genome shotgun (WGS) entry which is preliminary data.</text>
</comment>
<dbReference type="PRINTS" id="PR00344">
    <property type="entry name" value="BCTRLSENSOR"/>
</dbReference>
<evidence type="ECO:0000256" key="2">
    <source>
        <dbReference type="ARBA" id="ARBA00012438"/>
    </source>
</evidence>
<dbReference type="PANTHER" id="PTHR43065">
    <property type="entry name" value="SENSOR HISTIDINE KINASE"/>
    <property type="match status" value="1"/>
</dbReference>
<dbReference type="GO" id="GO:0004673">
    <property type="term" value="F:protein histidine kinase activity"/>
    <property type="evidence" value="ECO:0007669"/>
    <property type="project" value="UniProtKB-EC"/>
</dbReference>
<keyword evidence="7" id="KW-1185">Reference proteome</keyword>
<protein>
    <recommendedName>
        <fullName evidence="2">histidine kinase</fullName>
        <ecNumber evidence="2">2.7.13.3</ecNumber>
    </recommendedName>
</protein>
<dbReference type="InterPro" id="IPR004358">
    <property type="entry name" value="Sig_transdc_His_kin-like_C"/>
</dbReference>
<accession>A0A840IDE0</accession>
<dbReference type="Pfam" id="PF02518">
    <property type="entry name" value="HATPase_c"/>
    <property type="match status" value="1"/>
</dbReference>
<organism evidence="6 7">
    <name type="scientific">Conexibacter arvalis</name>
    <dbReference type="NCBI Taxonomy" id="912552"/>
    <lineage>
        <taxon>Bacteria</taxon>
        <taxon>Bacillati</taxon>
        <taxon>Actinomycetota</taxon>
        <taxon>Thermoleophilia</taxon>
        <taxon>Solirubrobacterales</taxon>
        <taxon>Conexibacteraceae</taxon>
        <taxon>Conexibacter</taxon>
    </lineage>
</organism>
<dbReference type="InterPro" id="IPR003594">
    <property type="entry name" value="HATPase_dom"/>
</dbReference>
<dbReference type="SMART" id="SM00387">
    <property type="entry name" value="HATPase_c"/>
    <property type="match status" value="1"/>
</dbReference>
<name>A0A840IDE0_9ACTN</name>
<dbReference type="SUPFAM" id="SSF55874">
    <property type="entry name" value="ATPase domain of HSP90 chaperone/DNA topoisomerase II/histidine kinase"/>
    <property type="match status" value="1"/>
</dbReference>
<evidence type="ECO:0000256" key="1">
    <source>
        <dbReference type="ARBA" id="ARBA00000085"/>
    </source>
</evidence>
<dbReference type="Gene3D" id="3.30.565.10">
    <property type="entry name" value="Histidine kinase-like ATPase, C-terminal domain"/>
    <property type="match status" value="1"/>
</dbReference>
<keyword evidence="4" id="KW-0902">Two-component regulatory system</keyword>
<dbReference type="EC" id="2.7.13.3" evidence="2"/>
<dbReference type="InterPro" id="IPR005467">
    <property type="entry name" value="His_kinase_dom"/>
</dbReference>
<dbReference type="Proteomes" id="UP000585272">
    <property type="component" value="Unassembled WGS sequence"/>
</dbReference>
<dbReference type="GO" id="GO:0000160">
    <property type="term" value="P:phosphorelay signal transduction system"/>
    <property type="evidence" value="ECO:0007669"/>
    <property type="project" value="UniProtKB-KW"/>
</dbReference>
<evidence type="ECO:0000256" key="3">
    <source>
        <dbReference type="ARBA" id="ARBA00022777"/>
    </source>
</evidence>
<feature type="domain" description="Histidine kinase" evidence="5">
    <location>
        <begin position="1"/>
        <end position="133"/>
    </location>
</feature>
<dbReference type="EMBL" id="JACHNU010000002">
    <property type="protein sequence ID" value="MBB4662782.1"/>
    <property type="molecule type" value="Genomic_DNA"/>
</dbReference>
<keyword evidence="3 6" id="KW-0418">Kinase</keyword>
<comment type="catalytic activity">
    <reaction evidence="1">
        <text>ATP + protein L-histidine = ADP + protein N-phospho-L-histidine.</text>
        <dbReference type="EC" id="2.7.13.3"/>
    </reaction>
</comment>
<dbReference type="InterPro" id="IPR036890">
    <property type="entry name" value="HATPase_C_sf"/>
</dbReference>
<dbReference type="PANTHER" id="PTHR43065:SF48">
    <property type="entry name" value="HISTIDINE KINASE"/>
    <property type="match status" value="1"/>
</dbReference>
<evidence type="ECO:0000259" key="5">
    <source>
        <dbReference type="PROSITE" id="PS50109"/>
    </source>
</evidence>
<evidence type="ECO:0000313" key="7">
    <source>
        <dbReference type="Proteomes" id="UP000585272"/>
    </source>
</evidence>
<reference evidence="6 7" key="1">
    <citation type="submission" date="2020-08" db="EMBL/GenBank/DDBJ databases">
        <title>Genomic Encyclopedia of Archaeal and Bacterial Type Strains, Phase II (KMG-II): from individual species to whole genera.</title>
        <authorList>
            <person name="Goeker M."/>
        </authorList>
    </citation>
    <scope>NUCLEOTIDE SEQUENCE [LARGE SCALE GENOMIC DNA]</scope>
    <source>
        <strain evidence="6 7">DSM 23288</strain>
    </source>
</reference>
<evidence type="ECO:0000313" key="6">
    <source>
        <dbReference type="EMBL" id="MBB4662782.1"/>
    </source>
</evidence>
<sequence>MKHKLKHTSIEVVRDYDRSLPRVEMRGSELNQVWTNLIHNAIQALGDAGTITLSTRREGDCVVVEVGDDGPGIPDDVKSRVFDPFFTTKEVGSGTGLGLDVARRIVTDRHGGSLSVDSRPGRTVFHVWLPIAQKRP</sequence>
<proteinExistence type="predicted"/>
<keyword evidence="3 6" id="KW-0808">Transferase</keyword>
<dbReference type="RefSeq" id="WP_246344913.1">
    <property type="nucleotide sequence ID" value="NZ_JACHNU010000002.1"/>
</dbReference>